<evidence type="ECO:0000313" key="1">
    <source>
        <dbReference type="EMBL" id="CAG8710801.1"/>
    </source>
</evidence>
<dbReference type="EMBL" id="CAJVQC010020923">
    <property type="protein sequence ID" value="CAG8710801.1"/>
    <property type="molecule type" value="Genomic_DNA"/>
</dbReference>
<dbReference type="Proteomes" id="UP000789920">
    <property type="component" value="Unassembled WGS sequence"/>
</dbReference>
<feature type="non-terminal residue" evidence="1">
    <location>
        <position position="57"/>
    </location>
</feature>
<evidence type="ECO:0000313" key="2">
    <source>
        <dbReference type="Proteomes" id="UP000789920"/>
    </source>
</evidence>
<feature type="non-terminal residue" evidence="1">
    <location>
        <position position="1"/>
    </location>
</feature>
<comment type="caution">
    <text evidence="1">The sequence shown here is derived from an EMBL/GenBank/DDBJ whole genome shotgun (WGS) entry which is preliminary data.</text>
</comment>
<keyword evidence="2" id="KW-1185">Reference proteome</keyword>
<gene>
    <name evidence="1" type="ORF">RPERSI_LOCUS10523</name>
</gene>
<sequence>DFWNSLCCSLGILPVDLLEAFFDGLVLFFGDSSQICIILCRFTSFSGDLLSNLHHSP</sequence>
<proteinExistence type="predicted"/>
<name>A0ACA9PII9_9GLOM</name>
<organism evidence="1 2">
    <name type="scientific">Racocetra persica</name>
    <dbReference type="NCBI Taxonomy" id="160502"/>
    <lineage>
        <taxon>Eukaryota</taxon>
        <taxon>Fungi</taxon>
        <taxon>Fungi incertae sedis</taxon>
        <taxon>Mucoromycota</taxon>
        <taxon>Glomeromycotina</taxon>
        <taxon>Glomeromycetes</taxon>
        <taxon>Diversisporales</taxon>
        <taxon>Gigasporaceae</taxon>
        <taxon>Racocetra</taxon>
    </lineage>
</organism>
<protein>
    <submittedName>
        <fullName evidence="1">9719_t:CDS:1</fullName>
    </submittedName>
</protein>
<accession>A0ACA9PII9</accession>
<reference evidence="1" key="1">
    <citation type="submission" date="2021-06" db="EMBL/GenBank/DDBJ databases">
        <authorList>
            <person name="Kallberg Y."/>
            <person name="Tangrot J."/>
            <person name="Rosling A."/>
        </authorList>
    </citation>
    <scope>NUCLEOTIDE SEQUENCE</scope>
    <source>
        <strain evidence="1">MA461A</strain>
    </source>
</reference>